<dbReference type="KEGG" id="epa:110237296"/>
<dbReference type="GO" id="GO:0042995">
    <property type="term" value="C:cell projection"/>
    <property type="evidence" value="ECO:0007669"/>
    <property type="project" value="UniProtKB-SubCell"/>
</dbReference>
<organism evidence="5 6">
    <name type="scientific">Exaiptasia diaphana</name>
    <name type="common">Tropical sea anemone</name>
    <name type="synonym">Aiptasia pulchella</name>
    <dbReference type="NCBI Taxonomy" id="2652724"/>
    <lineage>
        <taxon>Eukaryota</taxon>
        <taxon>Metazoa</taxon>
        <taxon>Cnidaria</taxon>
        <taxon>Anthozoa</taxon>
        <taxon>Hexacorallia</taxon>
        <taxon>Actiniaria</taxon>
        <taxon>Aiptasiidae</taxon>
        <taxon>Exaiptasia</taxon>
    </lineage>
</organism>
<dbReference type="AlphaFoldDB" id="A0A913X3V5"/>
<dbReference type="InterPro" id="IPR051844">
    <property type="entry name" value="USH2_Complex_Protein"/>
</dbReference>
<protein>
    <recommendedName>
        <fullName evidence="4">PDZ domain-containing protein</fullName>
    </recommendedName>
</protein>
<name>A0A913X3V5_EXADI</name>
<dbReference type="PANTHER" id="PTHR23116">
    <property type="entry name" value="PDZ DOMAIN CONTAINING WHIRLIN AND HARMONIN-RELATED"/>
    <property type="match status" value="1"/>
</dbReference>
<evidence type="ECO:0000259" key="4">
    <source>
        <dbReference type="PROSITE" id="PS50106"/>
    </source>
</evidence>
<keyword evidence="3" id="KW-0966">Cell projection</keyword>
<evidence type="ECO:0000256" key="2">
    <source>
        <dbReference type="ARBA" id="ARBA00022737"/>
    </source>
</evidence>
<proteinExistence type="predicted"/>
<dbReference type="PROSITE" id="PS50106">
    <property type="entry name" value="PDZ"/>
    <property type="match status" value="1"/>
</dbReference>
<sequence>MLLWVNNHFTDFEGDTDMENFLESFEKGLELQKMSGQLDLLNMACSAKAKTREVSLERPSRNQSWGFAIIGGKELSFPIFVSKVEEESQAYEKGVRRGDQILDANAKNFENISYDK</sequence>
<dbReference type="Gene3D" id="2.30.42.10">
    <property type="match status" value="1"/>
</dbReference>
<keyword evidence="2" id="KW-0677">Repeat</keyword>
<keyword evidence="6" id="KW-1185">Reference proteome</keyword>
<dbReference type="InterPro" id="IPR001478">
    <property type="entry name" value="PDZ"/>
</dbReference>
<dbReference type="SUPFAM" id="SSF48366">
    <property type="entry name" value="Ras GEF"/>
    <property type="match status" value="1"/>
</dbReference>
<evidence type="ECO:0000313" key="6">
    <source>
        <dbReference type="Proteomes" id="UP000887567"/>
    </source>
</evidence>
<dbReference type="SUPFAM" id="SSF50156">
    <property type="entry name" value="PDZ domain-like"/>
    <property type="match status" value="1"/>
</dbReference>
<dbReference type="GeneID" id="110237296"/>
<dbReference type="Proteomes" id="UP000887567">
    <property type="component" value="Unplaced"/>
</dbReference>
<evidence type="ECO:0000256" key="1">
    <source>
        <dbReference type="ARBA" id="ARBA00004316"/>
    </source>
</evidence>
<dbReference type="GO" id="GO:0005886">
    <property type="term" value="C:plasma membrane"/>
    <property type="evidence" value="ECO:0007669"/>
    <property type="project" value="TreeGrafter"/>
</dbReference>
<dbReference type="EnsemblMetazoa" id="XM_021042888.2">
    <property type="protein sequence ID" value="XP_020898547.2"/>
    <property type="gene ID" value="LOC110237296"/>
</dbReference>
<comment type="subcellular location">
    <subcellularLocation>
        <location evidence="1">Cell projection</location>
    </subcellularLocation>
</comment>
<evidence type="ECO:0000313" key="5">
    <source>
        <dbReference type="EnsemblMetazoa" id="XP_020898547.2"/>
    </source>
</evidence>
<reference evidence="5" key="1">
    <citation type="submission" date="2022-11" db="UniProtKB">
        <authorList>
            <consortium name="EnsemblMetazoa"/>
        </authorList>
    </citation>
    <scope>IDENTIFICATION</scope>
</reference>
<dbReference type="PANTHER" id="PTHR23116:SF29">
    <property type="entry name" value="PDZ DOMAIN-CONTAINING PROTEIN 7"/>
    <property type="match status" value="1"/>
</dbReference>
<dbReference type="InterPro" id="IPR036034">
    <property type="entry name" value="PDZ_sf"/>
</dbReference>
<dbReference type="InterPro" id="IPR023578">
    <property type="entry name" value="Ras_GEF_dom_sf"/>
</dbReference>
<feature type="domain" description="PDZ" evidence="4">
    <location>
        <begin position="53"/>
        <end position="116"/>
    </location>
</feature>
<accession>A0A913X3V5</accession>
<dbReference type="Pfam" id="PF00595">
    <property type="entry name" value="PDZ"/>
    <property type="match status" value="1"/>
</dbReference>
<dbReference type="RefSeq" id="XP_020898547.2">
    <property type="nucleotide sequence ID" value="XM_021042888.2"/>
</dbReference>
<dbReference type="OrthoDB" id="6019184at2759"/>
<evidence type="ECO:0000256" key="3">
    <source>
        <dbReference type="ARBA" id="ARBA00023273"/>
    </source>
</evidence>